<sequence>MGRESQTQRRVRARPWRERNRASDDARRTGTDRIALGGRVLVGRRRRDRESRGKATLFLFKNLALSFPWFISPCPLAAPRDSRQSSMVLMAAASDDHRHREHHHHRRRHRAAKRSPTPPPPQPHPESPSPSPLDCFSFTWGVRRRLRCSKDGAPVVATALPSPPQHPTTPSPDKEKPPQGDAAGSSSRPQRSRHLRPLRYPATHPASRSSDAGAGQALHSPASAAPPPLTEPQQPRKRGFAVALTKQEIARDFAAVRCKRPPRRGKKRSKAQQAKIDALCPGFFLSTVDLDNYKIDDNNNR</sequence>
<reference evidence="2" key="2">
    <citation type="submission" date="2018-10" db="UniProtKB">
        <authorList>
            <consortium name="EnsemblPlants"/>
        </authorList>
    </citation>
    <scope>IDENTIFICATION</scope>
</reference>
<dbReference type="KEGG" id="taes:123175333"/>
<dbReference type="Gramene" id="TraesJUL1D03G00557530.1">
    <property type="protein sequence ID" value="TraesJUL1D03G00557530.1"/>
    <property type="gene ID" value="TraesJUL1D03G00557530"/>
</dbReference>
<feature type="region of interest" description="Disordered" evidence="1">
    <location>
        <begin position="1"/>
        <end position="31"/>
    </location>
</feature>
<dbReference type="InterPro" id="IPR012438">
    <property type="entry name" value="DUF1639"/>
</dbReference>
<feature type="compositionally biased region" description="Basic and acidic residues" evidence="1">
    <location>
        <begin position="15"/>
        <end position="31"/>
    </location>
</feature>
<dbReference type="PANTHER" id="PTHR33130:SF60">
    <property type="entry name" value="OS05G0551600 PROTEIN"/>
    <property type="match status" value="1"/>
</dbReference>
<dbReference type="Gramene" id="TraesARI1D03G00560950.1">
    <property type="protein sequence ID" value="TraesARI1D03G00560950.1"/>
    <property type="gene ID" value="TraesARI1D03G00560950"/>
</dbReference>
<dbReference type="AlphaFoldDB" id="A0A3B6A070"/>
<evidence type="ECO:0000313" key="3">
    <source>
        <dbReference type="Proteomes" id="UP000019116"/>
    </source>
</evidence>
<dbReference type="Gramene" id="TraesSYM1D03G00561670.1">
    <property type="protein sequence ID" value="TraesSYM1D03G00561670.1"/>
    <property type="gene ID" value="TraesSYM1D03G00561670"/>
</dbReference>
<feature type="region of interest" description="Disordered" evidence="1">
    <location>
        <begin position="93"/>
        <end position="132"/>
    </location>
</feature>
<dbReference type="Gramene" id="TraesLAC1D03G00558250.1">
    <property type="protein sequence ID" value="TraesLAC1D03G00558250.1"/>
    <property type="gene ID" value="TraesLAC1D03G00558250"/>
</dbReference>
<feature type="region of interest" description="Disordered" evidence="1">
    <location>
        <begin position="155"/>
        <end position="238"/>
    </location>
</feature>
<dbReference type="Proteomes" id="UP000019116">
    <property type="component" value="Chromosome 1D"/>
</dbReference>
<name>A0A3B6A070_WHEAT</name>
<feature type="compositionally biased region" description="Basic residues" evidence="1">
    <location>
        <begin position="257"/>
        <end position="270"/>
    </location>
</feature>
<reference evidence="2" key="1">
    <citation type="submission" date="2018-08" db="EMBL/GenBank/DDBJ databases">
        <authorList>
            <person name="Rossello M."/>
        </authorList>
    </citation>
    <scope>NUCLEOTIDE SEQUENCE [LARGE SCALE GENOMIC DNA]</scope>
    <source>
        <strain evidence="2">cv. Chinese Spring</strain>
    </source>
</reference>
<dbReference type="Gramene" id="TraesSTA1D03G00553170.1">
    <property type="protein sequence ID" value="TraesSTA1D03G00553170.1"/>
    <property type="gene ID" value="TraesSTA1D03G00553170"/>
</dbReference>
<dbReference type="Gramene" id="TraesMAC1D03G00553920.1">
    <property type="protein sequence ID" value="TraesMAC1D03G00553920.1"/>
    <property type="gene ID" value="TraesMAC1D03G00553920"/>
</dbReference>
<dbReference type="RefSeq" id="XP_044446129.1">
    <property type="nucleotide sequence ID" value="XM_044590194.1"/>
</dbReference>
<dbReference type="Gramene" id="TraesNOR1D03G00562720.1">
    <property type="protein sequence ID" value="TraesNOR1D03G00562720.1"/>
    <property type="gene ID" value="TraesNOR1D03G00562720"/>
</dbReference>
<dbReference type="EnsemblPlants" id="TraesCS1D02G382500.1">
    <property type="protein sequence ID" value="TraesCS1D02G382500.1"/>
    <property type="gene ID" value="TraesCS1D02G382500"/>
</dbReference>
<dbReference type="Gramene" id="TraesPARA_EIv1.0_0314290.1">
    <property type="protein sequence ID" value="TraesPARA_EIv1.0_0314290.1.CDS"/>
    <property type="gene ID" value="TraesPARA_EIv1.0_0314290"/>
</dbReference>
<dbReference type="OMA" id="YPATHPA"/>
<protein>
    <submittedName>
        <fullName evidence="2">Uncharacterized protein</fullName>
    </submittedName>
</protein>
<gene>
    <name evidence="2" type="primary">LOC123175333</name>
</gene>
<dbReference type="Pfam" id="PF07797">
    <property type="entry name" value="DUF1639"/>
    <property type="match status" value="1"/>
</dbReference>
<proteinExistence type="predicted"/>
<evidence type="ECO:0000313" key="2">
    <source>
        <dbReference type="EnsemblPlants" id="TraesCS1D02G382500.1"/>
    </source>
</evidence>
<feature type="compositionally biased region" description="Basic residues" evidence="1">
    <location>
        <begin position="99"/>
        <end position="113"/>
    </location>
</feature>
<dbReference type="Gramene" id="TraesCS1D02G382500.1">
    <property type="protein sequence ID" value="TraesCS1D02G382500.1"/>
    <property type="gene ID" value="TraesCS1D02G382500"/>
</dbReference>
<organism evidence="2">
    <name type="scientific">Triticum aestivum</name>
    <name type="common">Wheat</name>
    <dbReference type="NCBI Taxonomy" id="4565"/>
    <lineage>
        <taxon>Eukaryota</taxon>
        <taxon>Viridiplantae</taxon>
        <taxon>Streptophyta</taxon>
        <taxon>Embryophyta</taxon>
        <taxon>Tracheophyta</taxon>
        <taxon>Spermatophyta</taxon>
        <taxon>Magnoliopsida</taxon>
        <taxon>Liliopsida</taxon>
        <taxon>Poales</taxon>
        <taxon>Poaceae</taxon>
        <taxon>BOP clade</taxon>
        <taxon>Pooideae</taxon>
        <taxon>Triticodae</taxon>
        <taxon>Triticeae</taxon>
        <taxon>Triticinae</taxon>
        <taxon>Triticum</taxon>
    </lineage>
</organism>
<dbReference type="STRING" id="4565.A0A3B6A070"/>
<dbReference type="Gramene" id="TraesJAG1D03G00554090.1">
    <property type="protein sequence ID" value="TraesJAG1D03G00554090.1"/>
    <property type="gene ID" value="TraesJAG1D03G00554090"/>
</dbReference>
<feature type="region of interest" description="Disordered" evidence="1">
    <location>
        <begin position="253"/>
        <end position="274"/>
    </location>
</feature>
<evidence type="ECO:0000256" key="1">
    <source>
        <dbReference type="SAM" id="MobiDB-lite"/>
    </source>
</evidence>
<feature type="compositionally biased region" description="Pro residues" evidence="1">
    <location>
        <begin position="161"/>
        <end position="170"/>
    </location>
</feature>
<keyword evidence="3" id="KW-1185">Reference proteome</keyword>
<dbReference type="GeneID" id="123175333"/>
<feature type="compositionally biased region" description="Pro residues" evidence="1">
    <location>
        <begin position="116"/>
        <end position="131"/>
    </location>
</feature>
<dbReference type="Gramene" id="TraesCS1D03G0888400.1">
    <property type="protein sequence ID" value="TraesCS1D03G0888400.1.CDS"/>
    <property type="gene ID" value="TraesCS1D03G0888400"/>
</dbReference>
<dbReference type="PANTHER" id="PTHR33130">
    <property type="entry name" value="PUTATIVE (DUF1639)-RELATED"/>
    <property type="match status" value="1"/>
</dbReference>
<dbReference type="Gramene" id="TraesLDM1D03G00556970.1">
    <property type="protein sequence ID" value="TraesLDM1D03G00556970.1"/>
    <property type="gene ID" value="TraesLDM1D03G00556970"/>
</dbReference>
<accession>A0A3B6A070</accession>